<comment type="caution">
    <text evidence="2">The sequence shown here is derived from an EMBL/GenBank/DDBJ whole genome shotgun (WGS) entry which is preliminary data.</text>
</comment>
<protein>
    <recommendedName>
        <fullName evidence="4">KfrA N-terminal DNA-binding domain-containing protein</fullName>
    </recommendedName>
</protein>
<keyword evidence="1" id="KW-0175">Coiled coil</keyword>
<evidence type="ECO:0000313" key="2">
    <source>
        <dbReference type="EMBL" id="GGN54202.1"/>
    </source>
</evidence>
<sequence>MTIGQTTLRTTLKVAGKHRMERVSGYMRPARDLPATTPLMLQLHRSYGREIIMTWQDDDGGKLESKLSEIVAAVIVAGEREFRENLRKDEERLEKERIEREAREAEERAERERQRLARIAELNQMRIDALLESGKLMRQAAELRALIPQVREALSSHADVDSQSLGEWEAWARAEADKLDPVLSGQILQHLRAPTLDQE</sequence>
<evidence type="ECO:0008006" key="4">
    <source>
        <dbReference type="Google" id="ProtNLM"/>
    </source>
</evidence>
<name>A0ABQ2JTR9_9SPHN</name>
<keyword evidence="3" id="KW-1185">Reference proteome</keyword>
<feature type="coiled-coil region" evidence="1">
    <location>
        <begin position="79"/>
        <end position="122"/>
    </location>
</feature>
<evidence type="ECO:0000313" key="3">
    <source>
        <dbReference type="Proteomes" id="UP000605099"/>
    </source>
</evidence>
<dbReference type="EMBL" id="BMLK01000014">
    <property type="protein sequence ID" value="GGN54202.1"/>
    <property type="molecule type" value="Genomic_DNA"/>
</dbReference>
<organism evidence="2 3">
    <name type="scientific">Novosphingobium indicum</name>
    <dbReference type="NCBI Taxonomy" id="462949"/>
    <lineage>
        <taxon>Bacteria</taxon>
        <taxon>Pseudomonadati</taxon>
        <taxon>Pseudomonadota</taxon>
        <taxon>Alphaproteobacteria</taxon>
        <taxon>Sphingomonadales</taxon>
        <taxon>Sphingomonadaceae</taxon>
        <taxon>Novosphingobium</taxon>
    </lineage>
</organism>
<reference evidence="3" key="1">
    <citation type="journal article" date="2019" name="Int. J. Syst. Evol. Microbiol.">
        <title>The Global Catalogue of Microorganisms (GCM) 10K type strain sequencing project: providing services to taxonomists for standard genome sequencing and annotation.</title>
        <authorList>
            <consortium name="The Broad Institute Genomics Platform"/>
            <consortium name="The Broad Institute Genome Sequencing Center for Infectious Disease"/>
            <person name="Wu L."/>
            <person name="Ma J."/>
        </authorList>
    </citation>
    <scope>NUCLEOTIDE SEQUENCE [LARGE SCALE GENOMIC DNA]</scope>
    <source>
        <strain evidence="3">CGMCC 1.6784</strain>
    </source>
</reference>
<evidence type="ECO:0000256" key="1">
    <source>
        <dbReference type="SAM" id="Coils"/>
    </source>
</evidence>
<accession>A0ABQ2JTR9</accession>
<proteinExistence type="predicted"/>
<dbReference type="Proteomes" id="UP000605099">
    <property type="component" value="Unassembled WGS sequence"/>
</dbReference>
<gene>
    <name evidence="2" type="ORF">GCM10011349_29640</name>
</gene>